<evidence type="ECO:0000256" key="2">
    <source>
        <dbReference type="ARBA" id="ARBA00022679"/>
    </source>
</evidence>
<feature type="region of interest" description="Disordered" evidence="3">
    <location>
        <begin position="1"/>
        <end position="22"/>
    </location>
</feature>
<comment type="similarity">
    <text evidence="1">Belongs to the UDP-glycosyltransferase family.</text>
</comment>
<evidence type="ECO:0000313" key="4">
    <source>
        <dbReference type="EMBL" id="KAK8962887.1"/>
    </source>
</evidence>
<keyword evidence="5" id="KW-1185">Reference proteome</keyword>
<organism evidence="4 5">
    <name type="scientific">Platanthera guangdongensis</name>
    <dbReference type="NCBI Taxonomy" id="2320717"/>
    <lineage>
        <taxon>Eukaryota</taxon>
        <taxon>Viridiplantae</taxon>
        <taxon>Streptophyta</taxon>
        <taxon>Embryophyta</taxon>
        <taxon>Tracheophyta</taxon>
        <taxon>Spermatophyta</taxon>
        <taxon>Magnoliopsida</taxon>
        <taxon>Liliopsida</taxon>
        <taxon>Asparagales</taxon>
        <taxon>Orchidaceae</taxon>
        <taxon>Orchidoideae</taxon>
        <taxon>Orchideae</taxon>
        <taxon>Orchidinae</taxon>
        <taxon>Platanthera</taxon>
    </lineage>
</organism>
<reference evidence="4 5" key="1">
    <citation type="journal article" date="2022" name="Nat. Plants">
        <title>Genomes of leafy and leafless Platanthera orchids illuminate the evolution of mycoheterotrophy.</title>
        <authorList>
            <person name="Li M.H."/>
            <person name="Liu K.W."/>
            <person name="Li Z."/>
            <person name="Lu H.C."/>
            <person name="Ye Q.L."/>
            <person name="Zhang D."/>
            <person name="Wang J.Y."/>
            <person name="Li Y.F."/>
            <person name="Zhong Z.M."/>
            <person name="Liu X."/>
            <person name="Yu X."/>
            <person name="Liu D.K."/>
            <person name="Tu X.D."/>
            <person name="Liu B."/>
            <person name="Hao Y."/>
            <person name="Liao X.Y."/>
            <person name="Jiang Y.T."/>
            <person name="Sun W.H."/>
            <person name="Chen J."/>
            <person name="Chen Y.Q."/>
            <person name="Ai Y."/>
            <person name="Zhai J.W."/>
            <person name="Wu S.S."/>
            <person name="Zhou Z."/>
            <person name="Hsiao Y.Y."/>
            <person name="Wu W.L."/>
            <person name="Chen Y.Y."/>
            <person name="Lin Y.F."/>
            <person name="Hsu J.L."/>
            <person name="Li C.Y."/>
            <person name="Wang Z.W."/>
            <person name="Zhao X."/>
            <person name="Zhong W.Y."/>
            <person name="Ma X.K."/>
            <person name="Ma L."/>
            <person name="Huang J."/>
            <person name="Chen G.Z."/>
            <person name="Huang M.Z."/>
            <person name="Huang L."/>
            <person name="Peng D.H."/>
            <person name="Luo Y.B."/>
            <person name="Zou S.Q."/>
            <person name="Chen S.P."/>
            <person name="Lan S."/>
            <person name="Tsai W.C."/>
            <person name="Van de Peer Y."/>
            <person name="Liu Z.J."/>
        </authorList>
    </citation>
    <scope>NUCLEOTIDE SEQUENCE [LARGE SCALE GENOMIC DNA]</scope>
    <source>
        <strain evidence="4">Lor288</strain>
    </source>
</reference>
<dbReference type="SUPFAM" id="SSF53756">
    <property type="entry name" value="UDP-Glycosyltransferase/glycogen phosphorylase"/>
    <property type="match status" value="1"/>
</dbReference>
<name>A0ABR2MG89_9ASPA</name>
<sequence>MHGSHVATIRPRSDHGRDGTTTLSPLSNCERWQCHNVGFGSHGVRTNNFRMEFDPSRAHAEAFTVLEKTPQEGRIKFSGRAIGAFMSHCGWNSVMESVAAGVPLLTWPLAFEQFINERLVTAVLGIGERVWEGFRSTMDKEKVVVPATTIASAVAGFFDSGGKGVAARRTAMECAKKAKAAVAVGGSSWKDLNHLIDALRAWPPARETGE</sequence>
<dbReference type="PANTHER" id="PTHR48047:SF19">
    <property type="entry name" value="GLYCOSYLTRANSFERASE"/>
    <property type="match status" value="1"/>
</dbReference>
<proteinExistence type="inferred from homology"/>
<dbReference type="InterPro" id="IPR002213">
    <property type="entry name" value="UDP_glucos_trans"/>
</dbReference>
<keyword evidence="2" id="KW-0808">Transferase</keyword>
<dbReference type="Gene3D" id="3.40.50.2000">
    <property type="entry name" value="Glycogen Phosphorylase B"/>
    <property type="match status" value="2"/>
</dbReference>
<evidence type="ECO:0000256" key="1">
    <source>
        <dbReference type="ARBA" id="ARBA00009995"/>
    </source>
</evidence>
<evidence type="ECO:0000313" key="5">
    <source>
        <dbReference type="Proteomes" id="UP001412067"/>
    </source>
</evidence>
<protein>
    <submittedName>
        <fullName evidence="4">Uncharacterized protein</fullName>
    </submittedName>
</protein>
<dbReference type="EMBL" id="JBBWWR010000008">
    <property type="protein sequence ID" value="KAK8962887.1"/>
    <property type="molecule type" value="Genomic_DNA"/>
</dbReference>
<dbReference type="Pfam" id="PF00201">
    <property type="entry name" value="UDPGT"/>
    <property type="match status" value="1"/>
</dbReference>
<comment type="caution">
    <text evidence="4">The sequence shown here is derived from an EMBL/GenBank/DDBJ whole genome shotgun (WGS) entry which is preliminary data.</text>
</comment>
<evidence type="ECO:0000256" key="3">
    <source>
        <dbReference type="SAM" id="MobiDB-lite"/>
    </source>
</evidence>
<gene>
    <name evidence="4" type="ORF">KSP40_PGU005881</name>
</gene>
<accession>A0ABR2MG89</accession>
<dbReference type="PANTHER" id="PTHR48047">
    <property type="entry name" value="GLYCOSYLTRANSFERASE"/>
    <property type="match status" value="1"/>
</dbReference>
<dbReference type="Proteomes" id="UP001412067">
    <property type="component" value="Unassembled WGS sequence"/>
</dbReference>